<feature type="active site" description="Charge relay system" evidence="8">
    <location>
        <position position="151"/>
    </location>
</feature>
<dbReference type="CDD" id="cd04852">
    <property type="entry name" value="Peptidases_S8_3"/>
    <property type="match status" value="1"/>
</dbReference>
<dbReference type="Gene3D" id="3.30.70.80">
    <property type="entry name" value="Peptidase S8 propeptide/proteinase inhibitor I9"/>
    <property type="match status" value="1"/>
</dbReference>
<keyword evidence="3" id="KW-0964">Secreted</keyword>
<dbReference type="InterPro" id="IPR037045">
    <property type="entry name" value="S8pro/Inhibitor_I9_sf"/>
</dbReference>
<dbReference type="InterPro" id="IPR045051">
    <property type="entry name" value="SBT"/>
</dbReference>
<keyword evidence="6 8" id="KW-0378">Hydrolase</keyword>
<reference evidence="14 15" key="1">
    <citation type="journal article" date="2023" name="Plants (Basel)">
        <title>Bridging the Gap: Combining Genomics and Transcriptomics Approaches to Understand Stylosanthes scabra, an Orphan Legume from the Brazilian Caatinga.</title>
        <authorList>
            <person name="Ferreira-Neto J.R.C."/>
            <person name="da Silva M.D."/>
            <person name="Binneck E."/>
            <person name="de Melo N.F."/>
            <person name="da Silva R.H."/>
            <person name="de Melo A.L.T.M."/>
            <person name="Pandolfi V."/>
            <person name="Bustamante F.O."/>
            <person name="Brasileiro-Vidal A.C."/>
            <person name="Benko-Iseppon A.M."/>
        </authorList>
    </citation>
    <scope>NUCLEOTIDE SEQUENCE [LARGE SCALE GENOMIC DNA]</scope>
    <source>
        <tissue evidence="14">Leaves</tissue>
    </source>
</reference>
<dbReference type="InterPro" id="IPR036852">
    <property type="entry name" value="Peptidase_S8/S53_dom_sf"/>
</dbReference>
<organism evidence="14 15">
    <name type="scientific">Stylosanthes scabra</name>
    <dbReference type="NCBI Taxonomy" id="79078"/>
    <lineage>
        <taxon>Eukaryota</taxon>
        <taxon>Viridiplantae</taxon>
        <taxon>Streptophyta</taxon>
        <taxon>Embryophyta</taxon>
        <taxon>Tracheophyta</taxon>
        <taxon>Spermatophyta</taxon>
        <taxon>Magnoliopsida</taxon>
        <taxon>eudicotyledons</taxon>
        <taxon>Gunneridae</taxon>
        <taxon>Pentapetalae</taxon>
        <taxon>rosids</taxon>
        <taxon>fabids</taxon>
        <taxon>Fabales</taxon>
        <taxon>Fabaceae</taxon>
        <taxon>Papilionoideae</taxon>
        <taxon>50 kb inversion clade</taxon>
        <taxon>dalbergioids sensu lato</taxon>
        <taxon>Dalbergieae</taxon>
        <taxon>Pterocarpus clade</taxon>
        <taxon>Stylosanthes</taxon>
    </lineage>
</organism>
<dbReference type="PROSITE" id="PS00138">
    <property type="entry name" value="SUBTILASE_SER"/>
    <property type="match status" value="1"/>
</dbReference>
<gene>
    <name evidence="14" type="ORF">PIB30_004887</name>
</gene>
<dbReference type="Proteomes" id="UP001341840">
    <property type="component" value="Unassembled WGS sequence"/>
</dbReference>
<evidence type="ECO:0000256" key="3">
    <source>
        <dbReference type="ARBA" id="ARBA00022525"/>
    </source>
</evidence>
<comment type="subcellular location">
    <subcellularLocation>
        <location evidence="1">Secreted</location>
    </subcellularLocation>
</comment>
<dbReference type="Pfam" id="PF00082">
    <property type="entry name" value="Peptidase_S8"/>
    <property type="match status" value="1"/>
</dbReference>
<accession>A0ABU6V262</accession>
<evidence type="ECO:0000256" key="6">
    <source>
        <dbReference type="ARBA" id="ARBA00022801"/>
    </source>
</evidence>
<evidence type="ECO:0000313" key="14">
    <source>
        <dbReference type="EMBL" id="MED6167670.1"/>
    </source>
</evidence>
<keyword evidence="7 8" id="KW-0720">Serine protease</keyword>
<evidence type="ECO:0000259" key="13">
    <source>
        <dbReference type="Pfam" id="PF17766"/>
    </source>
</evidence>
<dbReference type="InterPro" id="IPR023828">
    <property type="entry name" value="Peptidase_S8_Ser-AS"/>
</dbReference>
<dbReference type="EMBL" id="JASCZI010151044">
    <property type="protein sequence ID" value="MED6167670.1"/>
    <property type="molecule type" value="Genomic_DNA"/>
</dbReference>
<dbReference type="PANTHER" id="PTHR10795">
    <property type="entry name" value="PROPROTEIN CONVERTASE SUBTILISIN/KEXIN"/>
    <property type="match status" value="1"/>
</dbReference>
<comment type="caution">
    <text evidence="14">The sequence shown here is derived from an EMBL/GenBank/DDBJ whole genome shotgun (WGS) entry which is preliminary data.</text>
</comment>
<feature type="active site" description="Charge relay system" evidence="8">
    <location>
        <position position="544"/>
    </location>
</feature>
<feature type="active site" description="Charge relay system" evidence="8">
    <location>
        <position position="213"/>
    </location>
</feature>
<dbReference type="InterPro" id="IPR010259">
    <property type="entry name" value="S8pro/Inhibitor_I9"/>
</dbReference>
<sequence>MSVKLLVFVLNLILFFSSSVPQRVASEEGNEFRTYIVHVKKPEIWLDSEGNNLHRWYESFLPSTTIIDTASLNTETRILHAYRHVGYAFAARLTKDEALDMANKHGVLMVRQENTLQLQTTHTPTFLGLNRDQGLWREPNLGKGVIIGVFDTGISPFHPSFNDEGMSAPPAKWRGKCHFKKGCNKKIIGAISTSRSTYMSAAEADPPFDVNGHGTHAASTIAGNFVKNANVLGHANGTSAGMAPHAHLAIYRVCNMVGHCSEGSVLAAFDAAIDDGVDIISVSLAGESKFFSQDAMSIGSFVATRKGILVTIAAGNEGPEPSTVVNEAPWMFTVGASTMDRRIVASTKLGNGVEYDGESLYNNNDPSNSMLLPLVHLHGVPCNNNGVLESLKVEGKIVVCVNDKNTPTYQQAEAVKSAGAAAMILANSNKIGYTISLSSGESYPLPVTHVSHASGLQIISYIDSSTDPKATILFKGTVTGYTGNTPAPVVASFSSRGPSRQCPGILKPDIIAPGVNVLASWSDWGTNNINGEGEPAFSIMSGTSMACPHISGIAALLKSSHPDWSPAAVKSAIMTTAHTTNLQGEPIPDEKLLPASLFAIGAGHVSPSKANDPGLVYDTVLHDYTAYLCGLGSTNTMIELVKDKPMNYCDQVIKRIEATELNYPSFSVVMGSDYSPKTYNRTVTNVGEADSRYVVRVVPPSGVDVSVEPQLLVFNAEQQTARYSVTFTRKRGETLNASSTAHGFLEWFSDKHFVTSPIAVIFTS</sequence>
<name>A0ABU6V262_9FABA</name>
<dbReference type="InterPro" id="IPR015500">
    <property type="entry name" value="Peptidase_S8_subtilisin-rel"/>
</dbReference>
<dbReference type="PRINTS" id="PR00723">
    <property type="entry name" value="SUBTILISIN"/>
</dbReference>
<keyword evidence="15" id="KW-1185">Reference proteome</keyword>
<protein>
    <submittedName>
        <fullName evidence="14">Uncharacterized protein</fullName>
    </submittedName>
</protein>
<evidence type="ECO:0000313" key="15">
    <source>
        <dbReference type="Proteomes" id="UP001341840"/>
    </source>
</evidence>
<dbReference type="Pfam" id="PF02225">
    <property type="entry name" value="PA"/>
    <property type="match status" value="1"/>
</dbReference>
<keyword evidence="5 9" id="KW-0732">Signal</keyword>
<keyword evidence="4 8" id="KW-0645">Protease</keyword>
<evidence type="ECO:0000259" key="12">
    <source>
        <dbReference type="Pfam" id="PF05922"/>
    </source>
</evidence>
<dbReference type="Gene3D" id="2.60.40.2310">
    <property type="match status" value="1"/>
</dbReference>
<evidence type="ECO:0000256" key="2">
    <source>
        <dbReference type="ARBA" id="ARBA00011073"/>
    </source>
</evidence>
<dbReference type="Gene3D" id="3.50.30.30">
    <property type="match status" value="1"/>
</dbReference>
<evidence type="ECO:0000256" key="9">
    <source>
        <dbReference type="SAM" id="SignalP"/>
    </source>
</evidence>
<dbReference type="InterPro" id="IPR034197">
    <property type="entry name" value="Peptidases_S8_3"/>
</dbReference>
<dbReference type="Gene3D" id="3.40.50.200">
    <property type="entry name" value="Peptidase S8/S53 domain"/>
    <property type="match status" value="1"/>
</dbReference>
<dbReference type="CDD" id="cd02120">
    <property type="entry name" value="PA_subtilisin_like"/>
    <property type="match status" value="1"/>
</dbReference>
<evidence type="ECO:0000256" key="8">
    <source>
        <dbReference type="PROSITE-ProRule" id="PRU01240"/>
    </source>
</evidence>
<evidence type="ECO:0000256" key="5">
    <source>
        <dbReference type="ARBA" id="ARBA00022729"/>
    </source>
</evidence>
<evidence type="ECO:0000259" key="10">
    <source>
        <dbReference type="Pfam" id="PF00082"/>
    </source>
</evidence>
<evidence type="ECO:0000256" key="1">
    <source>
        <dbReference type="ARBA" id="ARBA00004613"/>
    </source>
</evidence>
<evidence type="ECO:0000259" key="11">
    <source>
        <dbReference type="Pfam" id="PF02225"/>
    </source>
</evidence>
<dbReference type="InterPro" id="IPR003137">
    <property type="entry name" value="PA_domain"/>
</dbReference>
<dbReference type="SUPFAM" id="SSF52743">
    <property type="entry name" value="Subtilisin-like"/>
    <property type="match status" value="1"/>
</dbReference>
<feature type="signal peptide" evidence="9">
    <location>
        <begin position="1"/>
        <end position="21"/>
    </location>
</feature>
<dbReference type="Pfam" id="PF05922">
    <property type="entry name" value="Inhibitor_I9"/>
    <property type="match status" value="1"/>
</dbReference>
<dbReference type="InterPro" id="IPR041469">
    <property type="entry name" value="Subtilisin-like_FN3"/>
</dbReference>
<dbReference type="PROSITE" id="PS51892">
    <property type="entry name" value="SUBTILASE"/>
    <property type="match status" value="1"/>
</dbReference>
<comment type="similarity">
    <text evidence="2 8">Belongs to the peptidase S8 family.</text>
</comment>
<proteinExistence type="inferred from homology"/>
<feature type="domain" description="PA" evidence="11">
    <location>
        <begin position="373"/>
        <end position="458"/>
    </location>
</feature>
<feature type="domain" description="Subtilisin-like protease fibronectin type-III" evidence="13">
    <location>
        <begin position="660"/>
        <end position="760"/>
    </location>
</feature>
<dbReference type="InterPro" id="IPR000209">
    <property type="entry name" value="Peptidase_S8/S53_dom"/>
</dbReference>
<evidence type="ECO:0000256" key="4">
    <source>
        <dbReference type="ARBA" id="ARBA00022670"/>
    </source>
</evidence>
<evidence type="ECO:0000256" key="7">
    <source>
        <dbReference type="ARBA" id="ARBA00022825"/>
    </source>
</evidence>
<dbReference type="Pfam" id="PF17766">
    <property type="entry name" value="fn3_6"/>
    <property type="match status" value="1"/>
</dbReference>
<feature type="domain" description="Peptidase S8/S53" evidence="10">
    <location>
        <begin position="142"/>
        <end position="584"/>
    </location>
</feature>
<feature type="domain" description="Inhibitor I9" evidence="12">
    <location>
        <begin position="34"/>
        <end position="119"/>
    </location>
</feature>
<feature type="chain" id="PRO_5045608864" evidence="9">
    <location>
        <begin position="22"/>
        <end position="764"/>
    </location>
</feature>